<proteinExistence type="predicted"/>
<dbReference type="AlphaFoldDB" id="A0A9W7KNF6"/>
<protein>
    <submittedName>
        <fullName evidence="1">Uncharacterized protein</fullName>
    </submittedName>
</protein>
<comment type="caution">
    <text evidence="1">The sequence shown here is derived from an EMBL/GenBank/DDBJ whole genome shotgun (WGS) entry which is preliminary data.</text>
</comment>
<evidence type="ECO:0000313" key="2">
    <source>
        <dbReference type="Proteomes" id="UP000480854"/>
    </source>
</evidence>
<sequence length="66" mass="7283">MDENLERLGHQPLLAQLLRGPGSEGHDRLVMSSQVTTGSANERVTAVLCRSERTSSRRRHGTPRSS</sequence>
<evidence type="ECO:0000313" key="1">
    <source>
        <dbReference type="EMBL" id="KAA0676139.1"/>
    </source>
</evidence>
<gene>
    <name evidence="1" type="ORF">DS843_28480</name>
</gene>
<organism evidence="1 2">
    <name type="scientific">Roseomonas genomospecies 6</name>
    <dbReference type="NCBI Taxonomy" id="214106"/>
    <lineage>
        <taxon>Bacteria</taxon>
        <taxon>Pseudomonadati</taxon>
        <taxon>Pseudomonadota</taxon>
        <taxon>Alphaproteobacteria</taxon>
        <taxon>Acetobacterales</taxon>
        <taxon>Roseomonadaceae</taxon>
        <taxon>Roseomonas</taxon>
    </lineage>
</organism>
<reference evidence="1 2" key="1">
    <citation type="submission" date="2018-07" db="EMBL/GenBank/DDBJ databases">
        <title>Genome sequence of Azospirillum sp. ATCC 49961.</title>
        <authorList>
            <person name="Sant'Anna F.H."/>
            <person name="Baldani J.I."/>
            <person name="Zilli J.E."/>
            <person name="Reis V.M."/>
            <person name="Hartmann A."/>
            <person name="Cruz L."/>
            <person name="de Souza E.M."/>
            <person name="de Oliveira Pedrosa F."/>
            <person name="Passaglia L.M.P."/>
        </authorList>
    </citation>
    <scope>NUCLEOTIDE SEQUENCE [LARGE SCALE GENOMIC DNA]</scope>
    <source>
        <strain evidence="1 2">ATCC 49961</strain>
    </source>
</reference>
<dbReference type="EMBL" id="QOKW01000041">
    <property type="protein sequence ID" value="KAA0676139.1"/>
    <property type="molecule type" value="Genomic_DNA"/>
</dbReference>
<accession>A0A9W7KNF6</accession>
<dbReference type="Proteomes" id="UP000480854">
    <property type="component" value="Unassembled WGS sequence"/>
</dbReference>
<keyword evidence="2" id="KW-1185">Reference proteome</keyword>
<name>A0A9W7KNF6_9PROT</name>